<comment type="catalytic activity">
    <reaction evidence="1">
        <text>ATP + protein L-histidine = ADP + protein N-phospho-L-histidine.</text>
        <dbReference type="EC" id="2.7.13.3"/>
    </reaction>
</comment>
<evidence type="ECO:0000256" key="5">
    <source>
        <dbReference type="ARBA" id="ARBA00022679"/>
    </source>
</evidence>
<protein>
    <recommendedName>
        <fullName evidence="3">histidine kinase</fullName>
        <ecNumber evidence="3">2.7.13.3</ecNumber>
    </recommendedName>
</protein>
<dbReference type="RefSeq" id="WP_265270607.1">
    <property type="nucleotide sequence ID" value="NZ_JANFAU010000006.1"/>
</dbReference>
<name>A0AA41ZCW9_9SPHN</name>
<feature type="transmembrane region" description="Helical" evidence="11">
    <location>
        <begin position="154"/>
        <end position="173"/>
    </location>
</feature>
<gene>
    <name evidence="13" type="ORF">NEE01_18820</name>
</gene>
<keyword evidence="8 11" id="KW-1133">Transmembrane helix</keyword>
<evidence type="ECO:0000313" key="14">
    <source>
        <dbReference type="Proteomes" id="UP001165565"/>
    </source>
</evidence>
<dbReference type="Gene3D" id="3.30.565.10">
    <property type="entry name" value="Histidine kinase-like ATPase, C-terminal domain"/>
    <property type="match status" value="1"/>
</dbReference>
<evidence type="ECO:0000256" key="2">
    <source>
        <dbReference type="ARBA" id="ARBA00004141"/>
    </source>
</evidence>
<dbReference type="InterPro" id="IPR036097">
    <property type="entry name" value="HisK_dim/P_sf"/>
</dbReference>
<dbReference type="PANTHER" id="PTHR45436:SF15">
    <property type="entry name" value="SENSOR HISTIDINE KINASE CUSS"/>
    <property type="match status" value="1"/>
</dbReference>
<dbReference type="Gene3D" id="1.10.287.130">
    <property type="match status" value="1"/>
</dbReference>
<dbReference type="InterPro" id="IPR050428">
    <property type="entry name" value="TCS_sensor_his_kinase"/>
</dbReference>
<evidence type="ECO:0000256" key="4">
    <source>
        <dbReference type="ARBA" id="ARBA00022553"/>
    </source>
</evidence>
<dbReference type="Pfam" id="PF00512">
    <property type="entry name" value="HisKA"/>
    <property type="match status" value="1"/>
</dbReference>
<keyword evidence="7 13" id="KW-0418">Kinase</keyword>
<comment type="caution">
    <text evidence="13">The sequence shown here is derived from an EMBL/GenBank/DDBJ whole genome shotgun (WGS) entry which is preliminary data.</text>
</comment>
<evidence type="ECO:0000256" key="9">
    <source>
        <dbReference type="ARBA" id="ARBA00023012"/>
    </source>
</evidence>
<organism evidence="13 14">
    <name type="scientific">Sphingomonas lycopersici</name>
    <dbReference type="NCBI Taxonomy" id="2951807"/>
    <lineage>
        <taxon>Bacteria</taxon>
        <taxon>Pseudomonadati</taxon>
        <taxon>Pseudomonadota</taxon>
        <taxon>Alphaproteobacteria</taxon>
        <taxon>Sphingomonadales</taxon>
        <taxon>Sphingomonadaceae</taxon>
        <taxon>Sphingomonas</taxon>
    </lineage>
</organism>
<evidence type="ECO:0000256" key="7">
    <source>
        <dbReference type="ARBA" id="ARBA00022777"/>
    </source>
</evidence>
<dbReference type="GO" id="GO:0005886">
    <property type="term" value="C:plasma membrane"/>
    <property type="evidence" value="ECO:0007669"/>
    <property type="project" value="TreeGrafter"/>
</dbReference>
<dbReference type="CDD" id="cd00075">
    <property type="entry name" value="HATPase"/>
    <property type="match status" value="1"/>
</dbReference>
<evidence type="ECO:0000256" key="10">
    <source>
        <dbReference type="ARBA" id="ARBA00023136"/>
    </source>
</evidence>
<evidence type="ECO:0000256" key="8">
    <source>
        <dbReference type="ARBA" id="ARBA00022989"/>
    </source>
</evidence>
<dbReference type="PROSITE" id="PS50109">
    <property type="entry name" value="HIS_KIN"/>
    <property type="match status" value="1"/>
</dbReference>
<sequence length="439" mass="47015">MTFRLPRSLFGKLLAGQIVIVVVVAVALPLLLSHMLHDTADAFIAARLEREATGFAHGSGATDQPLPREHGNRFFALFDAQGKALQARPAVLPFDLSDLPHGADRRFTTWGRYDVLTRPVALPAGGNGWVVVAQDRTHPEEIVDDVVRSFLRRFAWVIAAALLGSLLLSFIVLRHVTGMFRDAAADADAIGLPRLDGRIDEARMPSEAMPLVHATNRALDRLEAGYRAQGDFIGNVAHELRTPLALISLRLEQLPESPQRDQIGGAVAQANHVIRQLIDLAAIDRLHPQLGMVDPVALARDAVEAMVPIVYRSGHSIAFEEPDQAPPRVRGVAELLLIAVTNLIDNAVRHTPAGSAITVSAAADGSLTVEDDGPGLAVDARDPAARRFRRGDTARSDSAGLGLSIVERILGVCGGALETGRSTSGGALLRLRLDATPLT</sequence>
<dbReference type="EMBL" id="JANFAV010000016">
    <property type="protein sequence ID" value="MCW6536836.1"/>
    <property type="molecule type" value="Genomic_DNA"/>
</dbReference>
<dbReference type="SMART" id="SM00388">
    <property type="entry name" value="HisKA"/>
    <property type="match status" value="1"/>
</dbReference>
<dbReference type="InterPro" id="IPR003594">
    <property type="entry name" value="HATPase_dom"/>
</dbReference>
<evidence type="ECO:0000313" key="13">
    <source>
        <dbReference type="EMBL" id="MCW6536836.1"/>
    </source>
</evidence>
<dbReference type="AlphaFoldDB" id="A0AA41ZCW9"/>
<dbReference type="EC" id="2.7.13.3" evidence="3"/>
<dbReference type="GO" id="GO:0000155">
    <property type="term" value="F:phosphorelay sensor kinase activity"/>
    <property type="evidence" value="ECO:0007669"/>
    <property type="project" value="InterPro"/>
</dbReference>
<reference evidence="13" key="1">
    <citation type="submission" date="2022-06" db="EMBL/GenBank/DDBJ databases">
        <title>Sphingomonas sp. nov. isolated from rhizosphere soil of tomato.</title>
        <authorList>
            <person name="Dong H."/>
            <person name="Gao R."/>
        </authorList>
    </citation>
    <scope>NUCLEOTIDE SEQUENCE</scope>
    <source>
        <strain evidence="13">MMSM24</strain>
    </source>
</reference>
<dbReference type="SUPFAM" id="SSF47384">
    <property type="entry name" value="Homodimeric domain of signal transducing histidine kinase"/>
    <property type="match status" value="1"/>
</dbReference>
<feature type="transmembrane region" description="Helical" evidence="11">
    <location>
        <begin position="12"/>
        <end position="32"/>
    </location>
</feature>
<keyword evidence="10 11" id="KW-0472">Membrane</keyword>
<dbReference type="InterPro" id="IPR003661">
    <property type="entry name" value="HisK_dim/P_dom"/>
</dbReference>
<dbReference type="PANTHER" id="PTHR45436">
    <property type="entry name" value="SENSOR HISTIDINE KINASE YKOH"/>
    <property type="match status" value="1"/>
</dbReference>
<keyword evidence="9" id="KW-0902">Two-component regulatory system</keyword>
<feature type="domain" description="Histidine kinase" evidence="12">
    <location>
        <begin position="235"/>
        <end position="437"/>
    </location>
</feature>
<dbReference type="Pfam" id="PF02518">
    <property type="entry name" value="HATPase_c"/>
    <property type="match status" value="1"/>
</dbReference>
<evidence type="ECO:0000259" key="12">
    <source>
        <dbReference type="PROSITE" id="PS50109"/>
    </source>
</evidence>
<dbReference type="SUPFAM" id="SSF55874">
    <property type="entry name" value="ATPase domain of HSP90 chaperone/DNA topoisomerase II/histidine kinase"/>
    <property type="match status" value="1"/>
</dbReference>
<dbReference type="InterPro" id="IPR005467">
    <property type="entry name" value="His_kinase_dom"/>
</dbReference>
<proteinExistence type="predicted"/>
<keyword evidence="6 11" id="KW-0812">Transmembrane</keyword>
<dbReference type="Proteomes" id="UP001165565">
    <property type="component" value="Unassembled WGS sequence"/>
</dbReference>
<dbReference type="SMART" id="SM00387">
    <property type="entry name" value="HATPase_c"/>
    <property type="match status" value="1"/>
</dbReference>
<keyword evidence="5" id="KW-0808">Transferase</keyword>
<dbReference type="CDD" id="cd00082">
    <property type="entry name" value="HisKA"/>
    <property type="match status" value="1"/>
</dbReference>
<keyword evidence="4" id="KW-0597">Phosphoprotein</keyword>
<evidence type="ECO:0000256" key="3">
    <source>
        <dbReference type="ARBA" id="ARBA00012438"/>
    </source>
</evidence>
<evidence type="ECO:0000256" key="6">
    <source>
        <dbReference type="ARBA" id="ARBA00022692"/>
    </source>
</evidence>
<keyword evidence="14" id="KW-1185">Reference proteome</keyword>
<evidence type="ECO:0000256" key="1">
    <source>
        <dbReference type="ARBA" id="ARBA00000085"/>
    </source>
</evidence>
<comment type="subcellular location">
    <subcellularLocation>
        <location evidence="2">Membrane</location>
        <topology evidence="2">Multi-pass membrane protein</topology>
    </subcellularLocation>
</comment>
<dbReference type="InterPro" id="IPR036890">
    <property type="entry name" value="HATPase_C_sf"/>
</dbReference>
<evidence type="ECO:0000256" key="11">
    <source>
        <dbReference type="SAM" id="Phobius"/>
    </source>
</evidence>
<accession>A0AA41ZCW9</accession>